<dbReference type="EMBL" id="MPRJ01000125">
    <property type="protein sequence ID" value="OOZ33866.1"/>
    <property type="molecule type" value="Genomic_DNA"/>
</dbReference>
<name>A0A1T2KMB7_9GAMM</name>
<sequence length="60" mass="6643">MQLSAEVFYGFDLFLKQAKAPKGAATRLKSALQAVAVDLQLKLTQVLHLILTRLDSRIMA</sequence>
<dbReference type="Proteomes" id="UP000190896">
    <property type="component" value="Unassembled WGS sequence"/>
</dbReference>
<keyword evidence="2" id="KW-1185">Reference proteome</keyword>
<gene>
    <name evidence="1" type="ORF">BOW51_12450</name>
</gene>
<organism evidence="1 2">
    <name type="scientific">Solemya velesiana gill symbiont</name>
    <dbReference type="NCBI Taxonomy" id="1918948"/>
    <lineage>
        <taxon>Bacteria</taxon>
        <taxon>Pseudomonadati</taxon>
        <taxon>Pseudomonadota</taxon>
        <taxon>Gammaproteobacteria</taxon>
        <taxon>sulfur-oxidizing symbionts</taxon>
    </lineage>
</organism>
<proteinExistence type="predicted"/>
<accession>A0A1T2KMB7</accession>
<comment type="caution">
    <text evidence="1">The sequence shown here is derived from an EMBL/GenBank/DDBJ whole genome shotgun (WGS) entry which is preliminary data.</text>
</comment>
<evidence type="ECO:0000313" key="2">
    <source>
        <dbReference type="Proteomes" id="UP000190896"/>
    </source>
</evidence>
<protein>
    <submittedName>
        <fullName evidence="1">Uncharacterized protein</fullName>
    </submittedName>
</protein>
<reference evidence="1 2" key="1">
    <citation type="submission" date="2016-11" db="EMBL/GenBank/DDBJ databases">
        <title>Mixed transmission modes and dynamic genome evolution in an obligate animal-bacterial symbiosis.</title>
        <authorList>
            <person name="Russell S.L."/>
            <person name="Corbett-Detig R.B."/>
            <person name="Cavanaugh C.M."/>
        </authorList>
    </citation>
    <scope>NUCLEOTIDE SEQUENCE [LARGE SCALE GENOMIC DNA]</scope>
    <source>
        <strain evidence="1">Se-Cadez</strain>
    </source>
</reference>
<dbReference type="AlphaFoldDB" id="A0A1T2KMB7"/>
<evidence type="ECO:0000313" key="1">
    <source>
        <dbReference type="EMBL" id="OOZ33866.1"/>
    </source>
</evidence>